<dbReference type="Proteomes" id="UP000268350">
    <property type="component" value="Unassembled WGS sequence"/>
</dbReference>
<protein>
    <recommendedName>
        <fullName evidence="10">Uridine diphosphate glucose pyrophosphatase NUDT14</fullName>
        <ecNumber evidence="9">3.6.1.45</ecNumber>
    </recommendedName>
    <alternativeName>
        <fullName evidence="11">Nucleoside diphosphate-linked moiety X motif 14</fullName>
    </alternativeName>
</protein>
<evidence type="ECO:0000256" key="11">
    <source>
        <dbReference type="ARBA" id="ARBA00080475"/>
    </source>
</evidence>
<dbReference type="GO" id="GO:0019693">
    <property type="term" value="P:ribose phosphate metabolic process"/>
    <property type="evidence" value="ECO:0007669"/>
    <property type="project" value="TreeGrafter"/>
</dbReference>
<gene>
    <name evidence="13" type="ORF">DGUA_6G005488</name>
</gene>
<dbReference type="GO" id="GO:0005737">
    <property type="term" value="C:cytoplasm"/>
    <property type="evidence" value="ECO:0007669"/>
    <property type="project" value="UniProtKB-SubCell"/>
</dbReference>
<feature type="domain" description="Nudix hydrolase" evidence="12">
    <location>
        <begin position="63"/>
        <end position="221"/>
    </location>
</feature>
<evidence type="ECO:0000256" key="7">
    <source>
        <dbReference type="ARBA" id="ARBA00051086"/>
    </source>
</evidence>
<keyword evidence="6" id="KW-0460">Magnesium</keyword>
<dbReference type="AlphaFoldDB" id="A0A3B0JYJ7"/>
<evidence type="ECO:0000256" key="4">
    <source>
        <dbReference type="ARBA" id="ARBA00022490"/>
    </source>
</evidence>
<evidence type="ECO:0000259" key="12">
    <source>
        <dbReference type="PROSITE" id="PS51462"/>
    </source>
</evidence>
<dbReference type="NCBIfam" id="TIGR00052">
    <property type="entry name" value="nudix-type nucleoside diphosphatase, YffH/AdpP family"/>
    <property type="match status" value="1"/>
</dbReference>
<dbReference type="OMA" id="ITRIWFS"/>
<evidence type="ECO:0000256" key="3">
    <source>
        <dbReference type="ARBA" id="ARBA00011738"/>
    </source>
</evidence>
<evidence type="ECO:0000256" key="1">
    <source>
        <dbReference type="ARBA" id="ARBA00001946"/>
    </source>
</evidence>
<dbReference type="STRING" id="7266.A0A3B0JYJ7"/>
<dbReference type="SUPFAM" id="SSF55811">
    <property type="entry name" value="Nudix"/>
    <property type="match status" value="1"/>
</dbReference>
<evidence type="ECO:0000256" key="10">
    <source>
        <dbReference type="ARBA" id="ARBA00071467"/>
    </source>
</evidence>
<name>A0A3B0JYJ7_DROGU</name>
<keyword evidence="4" id="KW-0963">Cytoplasm</keyword>
<dbReference type="GO" id="GO:0046872">
    <property type="term" value="F:metal ion binding"/>
    <property type="evidence" value="ECO:0007669"/>
    <property type="project" value="InterPro"/>
</dbReference>
<dbReference type="PANTHER" id="PTHR11839">
    <property type="entry name" value="UDP/ADP-SUGAR PYROPHOSPHATASE"/>
    <property type="match status" value="1"/>
</dbReference>
<comment type="subcellular location">
    <subcellularLocation>
        <location evidence="2">Cytoplasm</location>
    </subcellularLocation>
</comment>
<evidence type="ECO:0000313" key="13">
    <source>
        <dbReference type="EMBL" id="SPP80590.1"/>
    </source>
</evidence>
<dbReference type="Gene3D" id="3.90.79.10">
    <property type="entry name" value="Nucleoside Triphosphate Pyrophosphohydrolase"/>
    <property type="match status" value="1"/>
</dbReference>
<dbReference type="PROSITE" id="PS51462">
    <property type="entry name" value="NUDIX"/>
    <property type="match status" value="1"/>
</dbReference>
<accession>A0A3B0JYJ7</accession>
<evidence type="ECO:0000256" key="9">
    <source>
        <dbReference type="ARBA" id="ARBA00066480"/>
    </source>
</evidence>
<keyword evidence="14" id="KW-1185">Reference proteome</keyword>
<organism evidence="13 14">
    <name type="scientific">Drosophila guanche</name>
    <name type="common">Fruit fly</name>
    <dbReference type="NCBI Taxonomy" id="7266"/>
    <lineage>
        <taxon>Eukaryota</taxon>
        <taxon>Metazoa</taxon>
        <taxon>Ecdysozoa</taxon>
        <taxon>Arthropoda</taxon>
        <taxon>Hexapoda</taxon>
        <taxon>Insecta</taxon>
        <taxon>Pterygota</taxon>
        <taxon>Neoptera</taxon>
        <taxon>Endopterygota</taxon>
        <taxon>Diptera</taxon>
        <taxon>Brachycera</taxon>
        <taxon>Muscomorpha</taxon>
        <taxon>Ephydroidea</taxon>
        <taxon>Drosophilidae</taxon>
        <taxon>Drosophila</taxon>
        <taxon>Sophophora</taxon>
    </lineage>
</organism>
<dbReference type="CDD" id="cd18887">
    <property type="entry name" value="NUDIX_UGPPase_Nudt14"/>
    <property type="match status" value="1"/>
</dbReference>
<dbReference type="InterPro" id="IPR004385">
    <property type="entry name" value="NDP_pyrophosphatase"/>
</dbReference>
<evidence type="ECO:0000313" key="14">
    <source>
        <dbReference type="Proteomes" id="UP000268350"/>
    </source>
</evidence>
<reference evidence="14" key="1">
    <citation type="submission" date="2018-01" db="EMBL/GenBank/DDBJ databases">
        <authorList>
            <person name="Alioto T."/>
            <person name="Alioto T."/>
        </authorList>
    </citation>
    <scope>NUCLEOTIDE SEQUENCE [LARGE SCALE GENOMIC DNA]</scope>
</reference>
<evidence type="ECO:0000256" key="8">
    <source>
        <dbReference type="ARBA" id="ARBA00054674"/>
    </source>
</evidence>
<proteinExistence type="predicted"/>
<dbReference type="InterPro" id="IPR015797">
    <property type="entry name" value="NUDIX_hydrolase-like_dom_sf"/>
</dbReference>
<dbReference type="EC" id="3.6.1.45" evidence="9"/>
<dbReference type="GO" id="GO:0006753">
    <property type="term" value="P:nucleoside phosphate metabolic process"/>
    <property type="evidence" value="ECO:0007669"/>
    <property type="project" value="TreeGrafter"/>
</dbReference>
<sequence length="236" mass="26492">MIKFFRGGLRRVCCSDAKRSALGRLSNITRIWFSPLPAKSKWIQPCTVHYMENDQQKETHIVKVLDGVLVLLYNKSRDKLIFVRQFRASVYQALMNYHQPTATGDVDLQKFPPELGFTLELCAGQVDKDKSLEDIAREEILEECGYDVPVDSMQTIYQYRSGVGVSSGAQALFYCEVCDEQRVSSGGGVDREVIQVVEMSLDEAKKLVETGNRTNGGPALLVGVMWFLLNKAPKST</sequence>
<comment type="function">
    <text evidence="8">Hydrolyzes UDP-glucose to glucose 1-phosphate and UMP and ADP-ribose to ribose 5-phosphate and AMP. The physiological substrate is probably UDP-glucose. Poor activity on other substrates such as ADP-glucose, CDP-glucose, GDP-glucose and GDP-mannose.</text>
</comment>
<comment type="subunit">
    <text evidence="3">Homodimer.</text>
</comment>
<dbReference type="InterPro" id="IPR000086">
    <property type="entry name" value="NUDIX_hydrolase_dom"/>
</dbReference>
<dbReference type="EMBL" id="OUUW01000005">
    <property type="protein sequence ID" value="SPP80590.1"/>
    <property type="molecule type" value="Genomic_DNA"/>
</dbReference>
<evidence type="ECO:0000256" key="5">
    <source>
        <dbReference type="ARBA" id="ARBA00022801"/>
    </source>
</evidence>
<dbReference type="FunFam" id="3.90.79.10:FF:000035">
    <property type="entry name" value="Uridine diphosphate glucose pyrophosphatase"/>
    <property type="match status" value="1"/>
</dbReference>
<comment type="cofactor">
    <cofactor evidence="1">
        <name>Mg(2+)</name>
        <dbReference type="ChEBI" id="CHEBI:18420"/>
    </cofactor>
</comment>
<comment type="catalytic activity">
    <reaction evidence="7">
        <text>UDP-sugar + H2O = UMP + alpha-D-aldose 1-phosphate.</text>
        <dbReference type="EC" id="3.6.1.45"/>
    </reaction>
</comment>
<evidence type="ECO:0000256" key="6">
    <source>
        <dbReference type="ARBA" id="ARBA00022842"/>
    </source>
</evidence>
<dbReference type="OrthoDB" id="10249920at2759"/>
<dbReference type="GO" id="GO:0008768">
    <property type="term" value="F:UDP-sugar diphosphatase activity"/>
    <property type="evidence" value="ECO:0007669"/>
    <property type="project" value="UniProtKB-EC"/>
</dbReference>
<keyword evidence="5" id="KW-0378">Hydrolase</keyword>
<dbReference type="PANTHER" id="PTHR11839:SF15">
    <property type="entry name" value="URIDINE DIPHOSPHATE GLUCOSE PYROPHOSPHATASE NUDT14"/>
    <property type="match status" value="1"/>
</dbReference>
<evidence type="ECO:0000256" key="2">
    <source>
        <dbReference type="ARBA" id="ARBA00004496"/>
    </source>
</evidence>